<dbReference type="SUPFAM" id="SSF51556">
    <property type="entry name" value="Metallo-dependent hydrolases"/>
    <property type="match status" value="1"/>
</dbReference>
<dbReference type="CDD" id="cd01301">
    <property type="entry name" value="rDP_like"/>
    <property type="match status" value="1"/>
</dbReference>
<dbReference type="PROSITE" id="PS51365">
    <property type="entry name" value="RENAL_DIPEPTIDASE_2"/>
    <property type="match status" value="1"/>
</dbReference>
<proteinExistence type="predicted"/>
<sequence>MKRIKFISFVMVLSFSGFWLISCAPEKDEEALKAEAREIHHRVLTVDTHSDTPSLMLRKGWDIGERHEPGQGGSGKIDLPRMAEGGLDAEFFAAYVCQGERTPEGYARARERANLLIGAIHKMAEDYPHLVELATSPEDAYRLEKEGKRAAFIGIENGYLIGKDLSLVKEYYDRGIRYITLCHSGDNDICDSSTEKSNPEDKGLSDFGREVVAECNRLGIMVDISHASDKSFFDVLEVTKAPVIASHSSVRSLCDHPRNFSDEMLKALASKNGVIQICFVSSFIKKAKPNPEREKARAKLDEKYGSRCDVRDESVREKMENEYRNLYKKYPSEQTTVQKLVDHIDYVVNLIGVDHVGIGTDFDGGGSLKGCDDVSELPNITMELLRRGYSEEDIQKIWGANIMRVFRKVVEVARSVGV</sequence>
<reference evidence="1" key="1">
    <citation type="journal article" date="2015" name="Nature">
        <title>Complex archaea that bridge the gap between prokaryotes and eukaryotes.</title>
        <authorList>
            <person name="Spang A."/>
            <person name="Saw J.H."/>
            <person name="Jorgensen S.L."/>
            <person name="Zaremba-Niedzwiedzka K."/>
            <person name="Martijn J."/>
            <person name="Lind A.E."/>
            <person name="van Eijk R."/>
            <person name="Schleper C."/>
            <person name="Guy L."/>
            <person name="Ettema T.J."/>
        </authorList>
    </citation>
    <scope>NUCLEOTIDE SEQUENCE</scope>
</reference>
<name>A0A0F9TRT0_9ZZZZ</name>
<gene>
    <name evidence="1" type="ORF">LCGC14_0696570</name>
</gene>
<dbReference type="InterPro" id="IPR008257">
    <property type="entry name" value="Pept_M19"/>
</dbReference>
<dbReference type="Gene3D" id="3.20.20.140">
    <property type="entry name" value="Metal-dependent hydrolases"/>
    <property type="match status" value="1"/>
</dbReference>
<dbReference type="Pfam" id="PF01244">
    <property type="entry name" value="Peptidase_M19"/>
    <property type="match status" value="1"/>
</dbReference>
<dbReference type="GO" id="GO:0006508">
    <property type="term" value="P:proteolysis"/>
    <property type="evidence" value="ECO:0007669"/>
    <property type="project" value="InterPro"/>
</dbReference>
<dbReference type="AlphaFoldDB" id="A0A0F9TRT0"/>
<dbReference type="PANTHER" id="PTHR10443:SF12">
    <property type="entry name" value="DIPEPTIDASE"/>
    <property type="match status" value="1"/>
</dbReference>
<evidence type="ECO:0008006" key="2">
    <source>
        <dbReference type="Google" id="ProtNLM"/>
    </source>
</evidence>
<dbReference type="PROSITE" id="PS51257">
    <property type="entry name" value="PROKAR_LIPOPROTEIN"/>
    <property type="match status" value="1"/>
</dbReference>
<dbReference type="EMBL" id="LAZR01001470">
    <property type="protein sequence ID" value="KKN44098.1"/>
    <property type="molecule type" value="Genomic_DNA"/>
</dbReference>
<accession>A0A0F9TRT0</accession>
<protein>
    <recommendedName>
        <fullName evidence="2">Membrane dipeptidase</fullName>
    </recommendedName>
</protein>
<dbReference type="Gene3D" id="1.10.287.650">
    <property type="entry name" value="L27 domain"/>
    <property type="match status" value="1"/>
</dbReference>
<dbReference type="InterPro" id="IPR032466">
    <property type="entry name" value="Metal_Hydrolase"/>
</dbReference>
<dbReference type="GO" id="GO:0070573">
    <property type="term" value="F:metallodipeptidase activity"/>
    <property type="evidence" value="ECO:0007669"/>
    <property type="project" value="InterPro"/>
</dbReference>
<evidence type="ECO:0000313" key="1">
    <source>
        <dbReference type="EMBL" id="KKN44098.1"/>
    </source>
</evidence>
<organism evidence="1">
    <name type="scientific">marine sediment metagenome</name>
    <dbReference type="NCBI Taxonomy" id="412755"/>
    <lineage>
        <taxon>unclassified sequences</taxon>
        <taxon>metagenomes</taxon>
        <taxon>ecological metagenomes</taxon>
    </lineage>
</organism>
<comment type="caution">
    <text evidence="1">The sequence shown here is derived from an EMBL/GenBank/DDBJ whole genome shotgun (WGS) entry which is preliminary data.</text>
</comment>
<dbReference type="PANTHER" id="PTHR10443">
    <property type="entry name" value="MICROSOMAL DIPEPTIDASE"/>
    <property type="match status" value="1"/>
</dbReference>